<dbReference type="NCBIfam" id="TIGR01159">
    <property type="entry name" value="DRP1"/>
    <property type="match status" value="1"/>
</dbReference>
<name>A0A2S5B1T4_9BASI</name>
<sequence>MSRVVTVDFCYRTWEKWNPEAERGVPARATSVASTSHYSSPTMATEGPVASTSAIVDGKAVPQQLVYCAVCSYPPEYCEFGAKKAKCMKWLEENHPSLFAKYYSESALEDKLAHLTVEQRAALEKDLAKKEKKEEAKAVKEKAKIASAKVVLKRMERSKKKYVTSVHGLHHFNVDMKKAAKLFANKFGAGATVSKTPQGEDEILIQGDVGDDVEEMLLERNDKKLVDVFGGQITEDQISVIIEEPKKKTAATIAAAAAALVPAQGPIGGARQEMHYKQQAKEGQNARW</sequence>
<dbReference type="GO" id="GO:0002188">
    <property type="term" value="P:translation reinitiation"/>
    <property type="evidence" value="ECO:0007669"/>
    <property type="project" value="TreeGrafter"/>
</dbReference>
<protein>
    <recommendedName>
        <fullName evidence="3 4">Translation machinery-associated protein 22</fullName>
    </recommendedName>
</protein>
<keyword evidence="4" id="KW-0963">Cytoplasm</keyword>
<organism evidence="6 7">
    <name type="scientific">Rhodotorula taiwanensis</name>
    <dbReference type="NCBI Taxonomy" id="741276"/>
    <lineage>
        <taxon>Eukaryota</taxon>
        <taxon>Fungi</taxon>
        <taxon>Dikarya</taxon>
        <taxon>Basidiomycota</taxon>
        <taxon>Pucciniomycotina</taxon>
        <taxon>Microbotryomycetes</taxon>
        <taxon>Sporidiobolales</taxon>
        <taxon>Sporidiobolaceae</taxon>
        <taxon>Rhodotorula</taxon>
    </lineage>
</organism>
<dbReference type="Pfam" id="PF01253">
    <property type="entry name" value="SUI1"/>
    <property type="match status" value="1"/>
</dbReference>
<evidence type="ECO:0000256" key="3">
    <source>
        <dbReference type="ARBA" id="ARBA00020058"/>
    </source>
</evidence>
<reference evidence="6 7" key="1">
    <citation type="journal article" date="2018" name="Front. Microbiol.">
        <title>Prospects for Fungal Bioremediation of Acidic Radioactive Waste Sites: Characterization and Genome Sequence of Rhodotorula taiwanensis MD1149.</title>
        <authorList>
            <person name="Tkavc R."/>
            <person name="Matrosova V.Y."/>
            <person name="Grichenko O.E."/>
            <person name="Gostincar C."/>
            <person name="Volpe R.P."/>
            <person name="Klimenkova P."/>
            <person name="Gaidamakova E.K."/>
            <person name="Zhou C.E."/>
            <person name="Stewart B.J."/>
            <person name="Lyman M.G."/>
            <person name="Malfatti S.A."/>
            <person name="Rubinfeld B."/>
            <person name="Courtot M."/>
            <person name="Singh J."/>
            <person name="Dalgard C.L."/>
            <person name="Hamilton T."/>
            <person name="Frey K.G."/>
            <person name="Gunde-Cimerman N."/>
            <person name="Dugan L."/>
            <person name="Daly M.J."/>
        </authorList>
    </citation>
    <scope>NUCLEOTIDE SEQUENCE [LARGE SCALE GENOMIC DNA]</scope>
    <source>
        <strain evidence="6 7">MD1149</strain>
    </source>
</reference>
<dbReference type="InterPro" id="IPR050318">
    <property type="entry name" value="DENR/SUI1_TIF"/>
</dbReference>
<evidence type="ECO:0000256" key="4">
    <source>
        <dbReference type="RuleBase" id="RU361273"/>
    </source>
</evidence>
<comment type="similarity">
    <text evidence="1 4">Belongs to the DENR family.</text>
</comment>
<gene>
    <name evidence="6" type="ORF">BMF94_6144</name>
</gene>
<dbReference type="SUPFAM" id="SSF55159">
    <property type="entry name" value="eIF1-like"/>
    <property type="match status" value="1"/>
</dbReference>
<comment type="caution">
    <text evidence="6">The sequence shown here is derived from an EMBL/GenBank/DDBJ whole genome shotgun (WGS) entry which is preliminary data.</text>
</comment>
<dbReference type="EMBL" id="PJQD01000097">
    <property type="protein sequence ID" value="POY70734.1"/>
    <property type="molecule type" value="Genomic_DNA"/>
</dbReference>
<keyword evidence="4" id="KW-0689">Ribosomal protein</keyword>
<dbReference type="Proteomes" id="UP000237144">
    <property type="component" value="Unassembled WGS sequence"/>
</dbReference>
<comment type="subcellular location">
    <subcellularLocation>
        <location evidence="4">Cytoplasm</location>
    </subcellularLocation>
</comment>
<proteinExistence type="inferred from homology"/>
<dbReference type="InterPro" id="IPR046447">
    <property type="entry name" value="DENR_C"/>
</dbReference>
<evidence type="ECO:0000313" key="6">
    <source>
        <dbReference type="EMBL" id="POY70734.1"/>
    </source>
</evidence>
<comment type="subunit">
    <text evidence="2 4">Interacts with the 40S ribosomal subunit.</text>
</comment>
<dbReference type="GO" id="GO:0005840">
    <property type="term" value="C:ribosome"/>
    <property type="evidence" value="ECO:0007669"/>
    <property type="project" value="UniProtKB-KW"/>
</dbReference>
<dbReference type="GO" id="GO:0001731">
    <property type="term" value="P:formation of translation preinitiation complex"/>
    <property type="evidence" value="ECO:0007669"/>
    <property type="project" value="TreeGrafter"/>
</dbReference>
<dbReference type="GO" id="GO:0003743">
    <property type="term" value="F:translation initiation factor activity"/>
    <property type="evidence" value="ECO:0007669"/>
    <property type="project" value="InterPro"/>
</dbReference>
<dbReference type="CDD" id="cd11607">
    <property type="entry name" value="DENR_C"/>
    <property type="match status" value="1"/>
</dbReference>
<dbReference type="PROSITE" id="PS50296">
    <property type="entry name" value="SUI1"/>
    <property type="match status" value="1"/>
</dbReference>
<dbReference type="AlphaFoldDB" id="A0A2S5B1T4"/>
<evidence type="ECO:0000256" key="2">
    <source>
        <dbReference type="ARBA" id="ARBA00011742"/>
    </source>
</evidence>
<dbReference type="PANTHER" id="PTHR12789">
    <property type="entry name" value="DENSITY-REGULATED PROTEIN HOMOLOG"/>
    <property type="match status" value="1"/>
</dbReference>
<dbReference type="GO" id="GO:0005737">
    <property type="term" value="C:cytoplasm"/>
    <property type="evidence" value="ECO:0007669"/>
    <property type="project" value="UniProtKB-SubCell"/>
</dbReference>
<dbReference type="PANTHER" id="PTHR12789:SF0">
    <property type="entry name" value="DENSITY-REGULATED PROTEIN"/>
    <property type="match status" value="1"/>
</dbReference>
<dbReference type="GO" id="GO:0003729">
    <property type="term" value="F:mRNA binding"/>
    <property type="evidence" value="ECO:0007669"/>
    <property type="project" value="TreeGrafter"/>
</dbReference>
<dbReference type="InterPro" id="IPR036877">
    <property type="entry name" value="SUI1_dom_sf"/>
</dbReference>
<dbReference type="Gene3D" id="3.30.780.10">
    <property type="entry name" value="SUI1-like domain"/>
    <property type="match status" value="1"/>
</dbReference>
<comment type="domain">
    <text evidence="4">The SUI1 domain may be involved in RNA binding.</text>
</comment>
<dbReference type="STRING" id="741276.A0A2S5B1T4"/>
<accession>A0A2S5B1T4</accession>
<dbReference type="OrthoDB" id="277199at2759"/>
<evidence type="ECO:0000313" key="7">
    <source>
        <dbReference type="Proteomes" id="UP000237144"/>
    </source>
</evidence>
<evidence type="ECO:0000256" key="1">
    <source>
        <dbReference type="ARBA" id="ARBA00007514"/>
    </source>
</evidence>
<keyword evidence="4" id="KW-0687">Ribonucleoprotein</keyword>
<feature type="domain" description="SUI1" evidence="5">
    <location>
        <begin position="150"/>
        <end position="221"/>
    </location>
</feature>
<dbReference type="InterPro" id="IPR048517">
    <property type="entry name" value="DENR_N"/>
</dbReference>
<dbReference type="Pfam" id="PF21023">
    <property type="entry name" value="DENR_N"/>
    <property type="match status" value="1"/>
</dbReference>
<dbReference type="InterPro" id="IPR005873">
    <property type="entry name" value="DENR_eukaryotes"/>
</dbReference>
<dbReference type="InterPro" id="IPR001950">
    <property type="entry name" value="SUI1"/>
</dbReference>
<evidence type="ECO:0000259" key="5">
    <source>
        <dbReference type="PROSITE" id="PS50296"/>
    </source>
</evidence>
<keyword evidence="7" id="KW-1185">Reference proteome</keyword>
<dbReference type="GO" id="GO:1990904">
    <property type="term" value="C:ribonucleoprotein complex"/>
    <property type="evidence" value="ECO:0007669"/>
    <property type="project" value="UniProtKB-KW"/>
</dbReference>